<keyword evidence="9" id="KW-0479">Metal-binding</keyword>
<evidence type="ECO:0000256" key="7">
    <source>
        <dbReference type="ARBA" id="ARBA00018587"/>
    </source>
</evidence>
<sequence>MRKTKIVCTLGPSTDRPGILRQLLENGMDVARFNFSHGDYKEHKGRLDTLRALTAEMDLPVPAMLDTKGPEIRLGEFANGTENLTAGQHFTLTTRNVEGTNEICSVTYKDLPHDVEPGGRIMLDDGLIELKIDEVTDTDIHCTVQNDGVIKTKKGVNVPGVHLSMPYMSQRDRNDILFGIEQGFDLISASFTRNAQDIMEIRHLLDEHNCTMRIIAKIENQEGIDNIDEILTVADGIMVARGDMGVEIDFAEIPAIQKHLIDRAMRAGKICITATQMLDSMIVNPRPTRAEITDVANAIYDGTGAIMLSGETAAGKYPVEALKAMSTIAITTEADSNFDMLVHHTGSLDTHLTISAAVGHAACTTAADIGASAIISASKSGETARLLSRFRPDTPVIACVLDERTRRQMNVYRGVTPLLMDYANSTDELISMSVAAAEKAGLVHSGDLAVVTAGVPVGISGTTNMIKIHMVGDSLLAGVGIGQHNAKGEVCVCRNTAEAAKKFKPGQILVVPFTTNDALPYMREAAGIIAEEAGTNSHSAIVGLTLDKAVIVGATNATRTLKDGMTVSIDCVRGVVQAMAD</sequence>
<evidence type="ECO:0000259" key="21">
    <source>
        <dbReference type="Pfam" id="PF02887"/>
    </source>
</evidence>
<evidence type="ECO:0000256" key="12">
    <source>
        <dbReference type="ARBA" id="ARBA00022840"/>
    </source>
</evidence>
<evidence type="ECO:0000259" key="19">
    <source>
        <dbReference type="Pfam" id="PF00224"/>
    </source>
</evidence>
<evidence type="ECO:0000256" key="17">
    <source>
        <dbReference type="NCBIfam" id="TIGR01064"/>
    </source>
</evidence>
<dbReference type="Gene3D" id="3.50.30.10">
    <property type="entry name" value="Phosphohistidine domain"/>
    <property type="match status" value="1"/>
</dbReference>
<comment type="pathway">
    <text evidence="3 18">Carbohydrate degradation; glycolysis; pyruvate from D-glyceraldehyde 3-phosphate: step 5/5.</text>
</comment>
<dbReference type="GO" id="GO:0005524">
    <property type="term" value="F:ATP binding"/>
    <property type="evidence" value="ECO:0007669"/>
    <property type="project" value="UniProtKB-KW"/>
</dbReference>
<dbReference type="GO" id="GO:0016301">
    <property type="term" value="F:kinase activity"/>
    <property type="evidence" value="ECO:0007669"/>
    <property type="project" value="UniProtKB-KW"/>
</dbReference>
<evidence type="ECO:0000256" key="14">
    <source>
        <dbReference type="ARBA" id="ARBA00022958"/>
    </source>
</evidence>
<dbReference type="GO" id="GO:0030955">
    <property type="term" value="F:potassium ion binding"/>
    <property type="evidence" value="ECO:0007669"/>
    <property type="project" value="UniProtKB-UniRule"/>
</dbReference>
<dbReference type="SUPFAM" id="SSF52935">
    <property type="entry name" value="PK C-terminal domain-like"/>
    <property type="match status" value="1"/>
</dbReference>
<dbReference type="PRINTS" id="PR01050">
    <property type="entry name" value="PYRUVTKNASE"/>
</dbReference>
<dbReference type="SUPFAM" id="SSF50800">
    <property type="entry name" value="PK beta-barrel domain-like"/>
    <property type="match status" value="1"/>
</dbReference>
<gene>
    <name evidence="22" type="primary">pyk</name>
    <name evidence="22" type="ORF">H9724_06435</name>
</gene>
<dbReference type="InterPro" id="IPR011037">
    <property type="entry name" value="Pyrv_Knase-like_insert_dom_sf"/>
</dbReference>
<feature type="domain" description="Pyruvate kinase C-terminal" evidence="21">
    <location>
        <begin position="357"/>
        <end position="469"/>
    </location>
</feature>
<evidence type="ECO:0000256" key="8">
    <source>
        <dbReference type="ARBA" id="ARBA00022679"/>
    </source>
</evidence>
<keyword evidence="15 18" id="KW-0324">Glycolysis</keyword>
<evidence type="ECO:0000256" key="18">
    <source>
        <dbReference type="RuleBase" id="RU000504"/>
    </source>
</evidence>
<evidence type="ECO:0000256" key="15">
    <source>
        <dbReference type="ARBA" id="ARBA00023152"/>
    </source>
</evidence>
<comment type="catalytic activity">
    <reaction evidence="18">
        <text>pyruvate + ATP = phosphoenolpyruvate + ADP + H(+)</text>
        <dbReference type="Rhea" id="RHEA:18157"/>
        <dbReference type="ChEBI" id="CHEBI:15361"/>
        <dbReference type="ChEBI" id="CHEBI:15378"/>
        <dbReference type="ChEBI" id="CHEBI:30616"/>
        <dbReference type="ChEBI" id="CHEBI:58702"/>
        <dbReference type="ChEBI" id="CHEBI:456216"/>
        <dbReference type="EC" id="2.7.1.40"/>
    </reaction>
</comment>
<dbReference type="GO" id="GO:0000287">
    <property type="term" value="F:magnesium ion binding"/>
    <property type="evidence" value="ECO:0007669"/>
    <property type="project" value="UniProtKB-UniRule"/>
</dbReference>
<accession>A0A9D2FKT3</accession>
<dbReference type="SUPFAM" id="SSF52009">
    <property type="entry name" value="Phosphohistidine domain"/>
    <property type="match status" value="1"/>
</dbReference>
<comment type="similarity">
    <text evidence="4">In the C-terminal section; belongs to the PEP-utilizing enzyme family.</text>
</comment>
<comment type="cofactor">
    <cofactor evidence="1">
        <name>Mg(2+)</name>
        <dbReference type="ChEBI" id="CHEBI:18420"/>
    </cofactor>
</comment>
<evidence type="ECO:0000256" key="16">
    <source>
        <dbReference type="ARBA" id="ARBA00023317"/>
    </source>
</evidence>
<protein>
    <recommendedName>
        <fullName evidence="7 17">Pyruvate kinase</fullName>
        <ecNumber evidence="6 17">2.7.1.40</ecNumber>
    </recommendedName>
</protein>
<dbReference type="InterPro" id="IPR015806">
    <property type="entry name" value="Pyrv_Knase_insert_dom_sf"/>
</dbReference>
<comment type="caution">
    <text evidence="22">The sequence shown here is derived from an EMBL/GenBank/DDBJ whole genome shotgun (WGS) entry which is preliminary data.</text>
</comment>
<evidence type="ECO:0000256" key="13">
    <source>
        <dbReference type="ARBA" id="ARBA00022842"/>
    </source>
</evidence>
<dbReference type="FunFam" id="2.40.33.10:FF:000001">
    <property type="entry name" value="Pyruvate kinase"/>
    <property type="match status" value="1"/>
</dbReference>
<dbReference type="Gene3D" id="2.40.33.10">
    <property type="entry name" value="PK beta-barrel domain-like"/>
    <property type="match status" value="1"/>
</dbReference>
<evidence type="ECO:0000313" key="23">
    <source>
        <dbReference type="Proteomes" id="UP000824105"/>
    </source>
</evidence>
<dbReference type="InterPro" id="IPR036637">
    <property type="entry name" value="Phosphohistidine_dom_sf"/>
</dbReference>
<dbReference type="Pfam" id="PF00224">
    <property type="entry name" value="PK"/>
    <property type="match status" value="1"/>
</dbReference>
<keyword evidence="8 18" id="KW-0808">Transferase</keyword>
<dbReference type="InterPro" id="IPR001697">
    <property type="entry name" value="Pyr_Knase"/>
</dbReference>
<dbReference type="Pfam" id="PF00391">
    <property type="entry name" value="PEP-utilizers"/>
    <property type="match status" value="1"/>
</dbReference>
<feature type="domain" description="PEP-utilising enzyme mobile" evidence="20">
    <location>
        <begin position="503"/>
        <end position="574"/>
    </location>
</feature>
<dbReference type="NCBIfam" id="NF004491">
    <property type="entry name" value="PRK05826.1"/>
    <property type="match status" value="1"/>
</dbReference>
<evidence type="ECO:0000256" key="10">
    <source>
        <dbReference type="ARBA" id="ARBA00022741"/>
    </source>
</evidence>
<organism evidence="22 23">
    <name type="scientific">Candidatus Gemmiger avistercoris</name>
    <dbReference type="NCBI Taxonomy" id="2838606"/>
    <lineage>
        <taxon>Bacteria</taxon>
        <taxon>Bacillati</taxon>
        <taxon>Bacillota</taxon>
        <taxon>Clostridia</taxon>
        <taxon>Eubacteriales</taxon>
        <taxon>Gemmiger</taxon>
    </lineage>
</organism>
<evidence type="ECO:0000256" key="3">
    <source>
        <dbReference type="ARBA" id="ARBA00004997"/>
    </source>
</evidence>
<evidence type="ECO:0000256" key="4">
    <source>
        <dbReference type="ARBA" id="ARBA00006237"/>
    </source>
</evidence>
<dbReference type="Gene3D" id="3.20.20.60">
    <property type="entry name" value="Phosphoenolpyruvate-binding domains"/>
    <property type="match status" value="1"/>
</dbReference>
<dbReference type="NCBIfam" id="TIGR01064">
    <property type="entry name" value="pyruv_kin"/>
    <property type="match status" value="1"/>
</dbReference>
<evidence type="ECO:0000256" key="11">
    <source>
        <dbReference type="ARBA" id="ARBA00022777"/>
    </source>
</evidence>
<keyword evidence="10" id="KW-0547">Nucleotide-binding</keyword>
<name>A0A9D2FKT3_9FIRM</name>
<reference evidence="22" key="1">
    <citation type="journal article" date="2021" name="PeerJ">
        <title>Extensive microbial diversity within the chicken gut microbiome revealed by metagenomics and culture.</title>
        <authorList>
            <person name="Gilroy R."/>
            <person name="Ravi A."/>
            <person name="Getino M."/>
            <person name="Pursley I."/>
            <person name="Horton D.L."/>
            <person name="Alikhan N.F."/>
            <person name="Baker D."/>
            <person name="Gharbi K."/>
            <person name="Hall N."/>
            <person name="Watson M."/>
            <person name="Adriaenssens E.M."/>
            <person name="Foster-Nyarko E."/>
            <person name="Jarju S."/>
            <person name="Secka A."/>
            <person name="Antonio M."/>
            <person name="Oren A."/>
            <person name="Chaudhuri R.R."/>
            <person name="La Ragione R."/>
            <person name="Hildebrand F."/>
            <person name="Pallen M.J."/>
        </authorList>
    </citation>
    <scope>NUCLEOTIDE SEQUENCE</scope>
    <source>
        <strain evidence="22">CHK188-11489</strain>
    </source>
</reference>
<dbReference type="EC" id="2.7.1.40" evidence="6 17"/>
<dbReference type="SUPFAM" id="SSF51621">
    <property type="entry name" value="Phosphoenolpyruvate/pyruvate domain"/>
    <property type="match status" value="1"/>
</dbReference>
<dbReference type="NCBIfam" id="NF004978">
    <property type="entry name" value="PRK06354.1"/>
    <property type="match status" value="1"/>
</dbReference>
<reference evidence="22" key="2">
    <citation type="submission" date="2021-04" db="EMBL/GenBank/DDBJ databases">
        <authorList>
            <person name="Gilroy R."/>
        </authorList>
    </citation>
    <scope>NUCLEOTIDE SEQUENCE</scope>
    <source>
        <strain evidence="22">CHK188-11489</strain>
    </source>
</reference>
<dbReference type="InterPro" id="IPR036918">
    <property type="entry name" value="Pyrv_Knase_C_sf"/>
</dbReference>
<dbReference type="EMBL" id="DXBF01000054">
    <property type="protein sequence ID" value="HIZ62387.1"/>
    <property type="molecule type" value="Genomic_DNA"/>
</dbReference>
<feature type="domain" description="Pyruvate kinase barrel" evidence="19">
    <location>
        <begin position="1"/>
        <end position="321"/>
    </location>
</feature>
<dbReference type="Gene3D" id="3.40.1380.20">
    <property type="entry name" value="Pyruvate kinase, C-terminal domain"/>
    <property type="match status" value="1"/>
</dbReference>
<evidence type="ECO:0000256" key="6">
    <source>
        <dbReference type="ARBA" id="ARBA00012142"/>
    </source>
</evidence>
<dbReference type="InterPro" id="IPR015793">
    <property type="entry name" value="Pyrv_Knase_brl"/>
</dbReference>
<evidence type="ECO:0000256" key="5">
    <source>
        <dbReference type="ARBA" id="ARBA00008663"/>
    </source>
</evidence>
<dbReference type="AlphaFoldDB" id="A0A9D2FKT3"/>
<keyword evidence="13 18" id="KW-0460">Magnesium</keyword>
<comment type="similarity">
    <text evidence="5 18">Belongs to the pyruvate kinase family.</text>
</comment>
<evidence type="ECO:0000259" key="20">
    <source>
        <dbReference type="Pfam" id="PF00391"/>
    </source>
</evidence>
<proteinExistence type="inferred from homology"/>
<dbReference type="Pfam" id="PF02887">
    <property type="entry name" value="PK_C"/>
    <property type="match status" value="1"/>
</dbReference>
<keyword evidence="14" id="KW-0630">Potassium</keyword>
<evidence type="ECO:0000256" key="2">
    <source>
        <dbReference type="ARBA" id="ARBA00001958"/>
    </source>
</evidence>
<keyword evidence="11 18" id="KW-0418">Kinase</keyword>
<dbReference type="InterPro" id="IPR015795">
    <property type="entry name" value="Pyrv_Knase_C"/>
</dbReference>
<dbReference type="PANTHER" id="PTHR11817">
    <property type="entry name" value="PYRUVATE KINASE"/>
    <property type="match status" value="1"/>
</dbReference>
<keyword evidence="12" id="KW-0067">ATP-binding</keyword>
<dbReference type="InterPro" id="IPR040442">
    <property type="entry name" value="Pyrv_kinase-like_dom_sf"/>
</dbReference>
<dbReference type="InterPro" id="IPR015813">
    <property type="entry name" value="Pyrv/PenolPyrv_kinase-like_dom"/>
</dbReference>
<keyword evidence="16 22" id="KW-0670">Pyruvate</keyword>
<dbReference type="Proteomes" id="UP000824105">
    <property type="component" value="Unassembled WGS sequence"/>
</dbReference>
<evidence type="ECO:0000256" key="9">
    <source>
        <dbReference type="ARBA" id="ARBA00022723"/>
    </source>
</evidence>
<dbReference type="GO" id="GO:0004743">
    <property type="term" value="F:pyruvate kinase activity"/>
    <property type="evidence" value="ECO:0007669"/>
    <property type="project" value="UniProtKB-UniRule"/>
</dbReference>
<dbReference type="InterPro" id="IPR008279">
    <property type="entry name" value="PEP-util_enz_mobile_dom"/>
</dbReference>
<evidence type="ECO:0000313" key="22">
    <source>
        <dbReference type="EMBL" id="HIZ62387.1"/>
    </source>
</evidence>
<comment type="cofactor">
    <cofactor evidence="2">
        <name>K(+)</name>
        <dbReference type="ChEBI" id="CHEBI:29103"/>
    </cofactor>
</comment>
<evidence type="ECO:0000256" key="1">
    <source>
        <dbReference type="ARBA" id="ARBA00001946"/>
    </source>
</evidence>